<feature type="repeat" description="Cell wall-binding" evidence="2">
    <location>
        <begin position="756"/>
        <end position="775"/>
    </location>
</feature>
<comment type="caution">
    <text evidence="5">The sequence shown here is derived from an EMBL/GenBank/DDBJ whole genome shotgun (WGS) entry which is preliminary data.</text>
</comment>
<feature type="repeat" description="Cell wall-binding" evidence="2">
    <location>
        <begin position="278"/>
        <end position="297"/>
    </location>
</feature>
<reference evidence="5 6" key="1">
    <citation type="submission" date="2014-04" db="EMBL/GenBank/DDBJ databases">
        <title>Variable characteristics of bacteriocin-producing Streptococcus salivarius strains isolated from Malaysian subjects.</title>
        <authorList>
            <person name="Philip K."/>
            <person name="Barbour A."/>
        </authorList>
    </citation>
    <scope>NUCLEOTIDE SEQUENCE [LARGE SCALE GENOMIC DNA]</scope>
    <source>
        <strain evidence="5 6">NU10</strain>
    </source>
</reference>
<feature type="compositionally biased region" description="Polar residues" evidence="3">
    <location>
        <begin position="90"/>
        <end position="127"/>
    </location>
</feature>
<feature type="region of interest" description="Disordered" evidence="3">
    <location>
        <begin position="73"/>
        <end position="127"/>
    </location>
</feature>
<feature type="compositionally biased region" description="Low complexity" evidence="3">
    <location>
        <begin position="73"/>
        <end position="89"/>
    </location>
</feature>
<name>A0A074J0B2_STRSL</name>
<keyword evidence="1" id="KW-0677">Repeat</keyword>
<evidence type="ECO:0000256" key="2">
    <source>
        <dbReference type="PROSITE-ProRule" id="PRU00591"/>
    </source>
</evidence>
<feature type="signal peptide" evidence="4">
    <location>
        <begin position="1"/>
        <end position="37"/>
    </location>
</feature>
<dbReference type="RefSeq" id="WP_037602299.1">
    <property type="nucleotide sequence ID" value="NZ_JJMS01000001.1"/>
</dbReference>
<keyword evidence="4" id="KW-0732">Signal</keyword>
<dbReference type="PROSITE" id="PS51170">
    <property type="entry name" value="CW"/>
    <property type="match status" value="3"/>
</dbReference>
<dbReference type="Pfam" id="PF01473">
    <property type="entry name" value="Choline_bind_1"/>
    <property type="match status" value="4"/>
</dbReference>
<dbReference type="EMBL" id="JJMT01000015">
    <property type="protein sequence ID" value="KEO44968.1"/>
    <property type="molecule type" value="Genomic_DNA"/>
</dbReference>
<evidence type="ECO:0000256" key="3">
    <source>
        <dbReference type="SAM" id="MobiDB-lite"/>
    </source>
</evidence>
<dbReference type="Proteomes" id="UP000027855">
    <property type="component" value="Unassembled WGS sequence"/>
</dbReference>
<protein>
    <submittedName>
        <fullName evidence="5">Glucosyl transferase</fullName>
    </submittedName>
</protein>
<proteinExistence type="predicted"/>
<accession>A0A074J0B2</accession>
<evidence type="ECO:0000256" key="4">
    <source>
        <dbReference type="SAM" id="SignalP"/>
    </source>
</evidence>
<feature type="repeat" description="Cell wall-binding" evidence="2">
    <location>
        <begin position="463"/>
        <end position="482"/>
    </location>
</feature>
<dbReference type="AlphaFoldDB" id="A0A074J0B2"/>
<keyword evidence="5" id="KW-0808">Transferase</keyword>
<dbReference type="Pfam" id="PF19127">
    <property type="entry name" value="Choline_bind_3"/>
    <property type="match status" value="5"/>
</dbReference>
<organism evidence="5 6">
    <name type="scientific">Streptococcus salivarius</name>
    <dbReference type="NCBI Taxonomy" id="1304"/>
    <lineage>
        <taxon>Bacteria</taxon>
        <taxon>Bacillati</taxon>
        <taxon>Bacillota</taxon>
        <taxon>Bacilli</taxon>
        <taxon>Lactobacillales</taxon>
        <taxon>Streptococcaceae</taxon>
        <taxon>Streptococcus</taxon>
    </lineage>
</organism>
<sequence>METNNKVKHQSSKKYLIAFSCATALASFALIAGAAFADEVTTGETHKIDTTTSVTANVETTADLVETKGIEAISSAESSTSAPELASSENTRGTTSATTNESQAPTETATVEAQAVSTRDSDTSKTAMTTPVINEDVNVTGGQYYSDQNGEWHYRDANGNDLTGPQTIDGVQVYFDKENGIQAKGVFAKDPNNAKKLNFYDKDSGALLKNQFIVTYSNDTKQYERYYLDDNGNPVYGEYRINRRSVYFDDKSGTQIIDRFAPNGHFYDQDGVFVNLGTNRFVEIKGKWYYLNNSGQIIKGSHIINGAQVYFDENGIQIKGDFDKENRYYDEHTGKLVTNRFVTVKDKNYFIGAKGTPVKGATLIDGKEYYFDNKTGAQVKGDFGGNGKYYDTSTGALVTNRYVNVDKYWYYVDAEGKPLKGSQTINNVPVYFDSYYGRQVKGDFGDDGYYYDKDSGAKISLEKNRYHNINNHWYYVGSNGKILKGDHVINGVQVHFDRIFGIQAKDDFVDKDGINVLYDSFVVFGTPVKYYDKDTGELVKGRYFTSRGKWFYADKQGNILKGAHTIDGVSVYFDDHLGTQFKNVVKNGHYYDKDTGEQKEVPRNQFVRADNGLFYYDKDGKPLSGSHTINGVTYSFYENGQARQGTFGPSGSGPFYDEVTGAAVREKGFHQVGGDWYYTDENGNKLLGLQEIDGKLYYLDNTESTSLVTGYLAKDKVLSPEQKESTRYPRTSSSTIIEPKIYSYYYFDAETGAAVTNQFVNWKGNWYYFGKDGKALLFDQVINGQHLYFDYEGKQVKGNFVTDYKGTRYYDENSGELVTNQTRTINSVTYHFDENGRAKQL</sequence>
<gene>
    <name evidence="5" type="ORF">DL07_03625</name>
</gene>
<evidence type="ECO:0000313" key="5">
    <source>
        <dbReference type="EMBL" id="KEO44968.1"/>
    </source>
</evidence>
<dbReference type="NCBIfam" id="TIGR04035">
    <property type="entry name" value="glucan_65_rpt"/>
    <property type="match status" value="7"/>
</dbReference>
<evidence type="ECO:0000256" key="1">
    <source>
        <dbReference type="ARBA" id="ARBA00022737"/>
    </source>
</evidence>
<dbReference type="InterPro" id="IPR027636">
    <property type="entry name" value="Glucan-bd_rpt"/>
</dbReference>
<evidence type="ECO:0000313" key="6">
    <source>
        <dbReference type="Proteomes" id="UP000027855"/>
    </source>
</evidence>
<feature type="chain" id="PRO_5001694386" evidence="4">
    <location>
        <begin position="38"/>
        <end position="841"/>
    </location>
</feature>
<dbReference type="Gene3D" id="2.10.270.10">
    <property type="entry name" value="Cholin Binding"/>
    <property type="match status" value="6"/>
</dbReference>
<dbReference type="SUPFAM" id="SSF69360">
    <property type="entry name" value="Cell wall binding repeat"/>
    <property type="match status" value="4"/>
</dbReference>
<dbReference type="InterPro" id="IPR018337">
    <property type="entry name" value="Cell_wall/Cho-bd_repeat"/>
</dbReference>
<dbReference type="GO" id="GO:0016740">
    <property type="term" value="F:transferase activity"/>
    <property type="evidence" value="ECO:0007669"/>
    <property type="project" value="UniProtKB-KW"/>
</dbReference>